<dbReference type="AlphaFoldDB" id="A0A840KFB4"/>
<keyword evidence="2" id="KW-1185">Reference proteome</keyword>
<protein>
    <submittedName>
        <fullName evidence="1">Uncharacterized protein</fullName>
    </submittedName>
</protein>
<comment type="caution">
    <text evidence="1">The sequence shown here is derived from an EMBL/GenBank/DDBJ whole genome shotgun (WGS) entry which is preliminary data.</text>
</comment>
<dbReference type="RefSeq" id="WP_184192017.1">
    <property type="nucleotide sequence ID" value="NZ_JACHLE010000009.1"/>
</dbReference>
<sequence>MEEIDINTIIFETLNKISPIRTAPVSMFPLDDAYGHPPFLRFGFSLADEAELITILKNIINEFEGNLEWLIRKRPENKNCILIPVIFEEVPSEGQFYKKNFWIQQFGEEIYKKYVDFALEDIPKLAEHIKKRFPEIFYSNQ</sequence>
<dbReference type="EMBL" id="JACHLE010000009">
    <property type="protein sequence ID" value="MBB4808259.1"/>
    <property type="molecule type" value="Genomic_DNA"/>
</dbReference>
<reference evidence="1 2" key="1">
    <citation type="submission" date="2020-08" db="EMBL/GenBank/DDBJ databases">
        <title>Functional genomics of gut bacteria from endangered species of beetles.</title>
        <authorList>
            <person name="Carlos-Shanley C."/>
        </authorList>
    </citation>
    <scope>NUCLEOTIDE SEQUENCE [LARGE SCALE GENOMIC DNA]</scope>
    <source>
        <strain evidence="1 2">S00151</strain>
    </source>
</reference>
<proteinExistence type="predicted"/>
<organism evidence="1 2">
    <name type="scientific">Chryseobacterium defluvii</name>
    <dbReference type="NCBI Taxonomy" id="160396"/>
    <lineage>
        <taxon>Bacteria</taxon>
        <taxon>Pseudomonadati</taxon>
        <taxon>Bacteroidota</taxon>
        <taxon>Flavobacteriia</taxon>
        <taxon>Flavobacteriales</taxon>
        <taxon>Weeksellaceae</taxon>
        <taxon>Chryseobacterium group</taxon>
        <taxon>Chryseobacterium</taxon>
    </lineage>
</organism>
<name>A0A840KFB4_9FLAO</name>
<accession>A0A840KFB4</accession>
<dbReference type="Proteomes" id="UP000592180">
    <property type="component" value="Unassembled WGS sequence"/>
</dbReference>
<evidence type="ECO:0000313" key="2">
    <source>
        <dbReference type="Proteomes" id="UP000592180"/>
    </source>
</evidence>
<evidence type="ECO:0000313" key="1">
    <source>
        <dbReference type="EMBL" id="MBB4808259.1"/>
    </source>
</evidence>
<gene>
    <name evidence="1" type="ORF">HNP38_003601</name>
</gene>